<evidence type="ECO:0000256" key="1">
    <source>
        <dbReference type="SAM" id="MobiDB-lite"/>
    </source>
</evidence>
<comment type="caution">
    <text evidence="2">The sequence shown here is derived from an EMBL/GenBank/DDBJ whole genome shotgun (WGS) entry which is preliminary data.</text>
</comment>
<reference evidence="2" key="1">
    <citation type="submission" date="2023-10" db="EMBL/GenBank/DDBJ databases">
        <authorList>
            <person name="Chen Y."/>
            <person name="Shah S."/>
            <person name="Dougan E. K."/>
            <person name="Thang M."/>
            <person name="Chan C."/>
        </authorList>
    </citation>
    <scope>NUCLEOTIDE SEQUENCE [LARGE SCALE GENOMIC DNA]</scope>
</reference>
<proteinExistence type="predicted"/>
<gene>
    <name evidence="2" type="ORF">PCOR1329_LOCUS6417</name>
</gene>
<organism evidence="2 3">
    <name type="scientific">Prorocentrum cordatum</name>
    <dbReference type="NCBI Taxonomy" id="2364126"/>
    <lineage>
        <taxon>Eukaryota</taxon>
        <taxon>Sar</taxon>
        <taxon>Alveolata</taxon>
        <taxon>Dinophyceae</taxon>
        <taxon>Prorocentrales</taxon>
        <taxon>Prorocentraceae</taxon>
        <taxon>Prorocentrum</taxon>
    </lineage>
</organism>
<accession>A0ABN9PYV3</accession>
<evidence type="ECO:0000313" key="2">
    <source>
        <dbReference type="EMBL" id="CAK0797281.1"/>
    </source>
</evidence>
<dbReference type="EMBL" id="CAUYUJ010001721">
    <property type="protein sequence ID" value="CAK0797281.1"/>
    <property type="molecule type" value="Genomic_DNA"/>
</dbReference>
<feature type="non-terminal residue" evidence="2">
    <location>
        <position position="1"/>
    </location>
</feature>
<keyword evidence="3" id="KW-1185">Reference proteome</keyword>
<dbReference type="Proteomes" id="UP001189429">
    <property type="component" value="Unassembled WGS sequence"/>
</dbReference>
<protein>
    <submittedName>
        <fullName evidence="2">Uncharacterized protein</fullName>
    </submittedName>
</protein>
<feature type="region of interest" description="Disordered" evidence="1">
    <location>
        <begin position="117"/>
        <end position="166"/>
    </location>
</feature>
<feature type="compositionally biased region" description="Basic and acidic residues" evidence="1">
    <location>
        <begin position="120"/>
        <end position="166"/>
    </location>
</feature>
<feature type="region of interest" description="Disordered" evidence="1">
    <location>
        <begin position="13"/>
        <end position="67"/>
    </location>
</feature>
<evidence type="ECO:0000313" key="3">
    <source>
        <dbReference type="Proteomes" id="UP001189429"/>
    </source>
</evidence>
<name>A0ABN9PYV3_9DINO</name>
<sequence>ARRPWACLARVHARRGDAGGPPVSPARGAARRRCAEAPRRSRGPSPARRSPRRTAARARPSGPERGRAALALAAHAFLLPPWKWTAHCSAAAGGRSARAAHQRSAWSAHCWEILLPHSSQEGRGEGGGEEGKSGGGRERGKQGGREGGRREGGREEGKREDRWSRF</sequence>